<dbReference type="EMBL" id="JACHMB010000001">
    <property type="protein sequence ID" value="MBB5780243.1"/>
    <property type="molecule type" value="Genomic_DNA"/>
</dbReference>
<reference evidence="1 2" key="1">
    <citation type="submission" date="2020-08" db="EMBL/GenBank/DDBJ databases">
        <title>Sequencing the genomes of 1000 actinobacteria strains.</title>
        <authorList>
            <person name="Klenk H.-P."/>
        </authorList>
    </citation>
    <scope>NUCLEOTIDE SEQUENCE [LARGE SCALE GENOMIC DNA]</scope>
    <source>
        <strain evidence="1 2">DSM 45507</strain>
    </source>
</reference>
<name>A0A7W9GAL1_9ACTN</name>
<organism evidence="1 2">
    <name type="scientific">Nonomuraea jabiensis</name>
    <dbReference type="NCBI Taxonomy" id="882448"/>
    <lineage>
        <taxon>Bacteria</taxon>
        <taxon>Bacillati</taxon>
        <taxon>Actinomycetota</taxon>
        <taxon>Actinomycetes</taxon>
        <taxon>Streptosporangiales</taxon>
        <taxon>Streptosporangiaceae</taxon>
        <taxon>Nonomuraea</taxon>
    </lineage>
</organism>
<proteinExistence type="predicted"/>
<comment type="caution">
    <text evidence="1">The sequence shown here is derived from an EMBL/GenBank/DDBJ whole genome shotgun (WGS) entry which is preliminary data.</text>
</comment>
<evidence type="ECO:0000313" key="1">
    <source>
        <dbReference type="EMBL" id="MBB5780243.1"/>
    </source>
</evidence>
<sequence>MKSQVVYGTLDRRVPTLAPAVPFEQAESATEDVAYGLKPLPVTW</sequence>
<keyword evidence="2" id="KW-1185">Reference proteome</keyword>
<gene>
    <name evidence="1" type="ORF">HD596_006999</name>
</gene>
<evidence type="ECO:0000313" key="2">
    <source>
        <dbReference type="Proteomes" id="UP000579153"/>
    </source>
</evidence>
<accession>A0A7W9GAL1</accession>
<dbReference type="AlphaFoldDB" id="A0A7W9GAL1"/>
<dbReference type="RefSeq" id="WP_281398285.1">
    <property type="nucleotide sequence ID" value="NZ_JACHMB010000001.1"/>
</dbReference>
<dbReference type="Proteomes" id="UP000579153">
    <property type="component" value="Unassembled WGS sequence"/>
</dbReference>
<protein>
    <submittedName>
        <fullName evidence="1">Uncharacterized protein</fullName>
    </submittedName>
</protein>